<dbReference type="InterPro" id="IPR051014">
    <property type="entry name" value="Cation_Transport_ATPase_IB"/>
</dbReference>
<dbReference type="Gene3D" id="3.40.50.1000">
    <property type="entry name" value="HAD superfamily/HAD-like"/>
    <property type="match status" value="1"/>
</dbReference>
<dbReference type="PATRIC" id="fig|159743.3.peg.1958"/>
<dbReference type="SUPFAM" id="SSF55008">
    <property type="entry name" value="HMA, heavy metal-associated domain"/>
    <property type="match status" value="2"/>
</dbReference>
<feature type="transmembrane region" description="Helical" evidence="17">
    <location>
        <begin position="762"/>
        <end position="778"/>
    </location>
</feature>
<gene>
    <name evidence="19" type="ORF">QD47_08905</name>
</gene>
<keyword evidence="14 17" id="KW-0472">Membrane</keyword>
<dbReference type="GO" id="GO:0016887">
    <property type="term" value="F:ATP hydrolysis activity"/>
    <property type="evidence" value="ECO:0007669"/>
    <property type="project" value="InterPro"/>
</dbReference>
<feature type="transmembrane region" description="Helical" evidence="17">
    <location>
        <begin position="219"/>
        <end position="238"/>
    </location>
</feature>
<dbReference type="NCBIfam" id="TIGR01494">
    <property type="entry name" value="ATPase_P-type"/>
    <property type="match status" value="1"/>
</dbReference>
<reference evidence="19 20" key="1">
    <citation type="submission" date="2014-11" db="EMBL/GenBank/DDBJ databases">
        <title>Draft Genome Sequences of Paenibacillus polymyxa NRRL B-30509 and Paenibacillus terrae NRRL B-30644, Strains from a Poultry Environment that Produce Tridecaptin A and Paenicidins.</title>
        <authorList>
            <person name="van Belkum M.J."/>
            <person name="Lohans C.T."/>
            <person name="Vederas J.C."/>
        </authorList>
    </citation>
    <scope>NUCLEOTIDE SEQUENCE [LARGE SCALE GENOMIC DNA]</scope>
    <source>
        <strain evidence="19 20">NRRL B-30644</strain>
    </source>
</reference>
<dbReference type="RefSeq" id="WP_044645855.1">
    <property type="nucleotide sequence ID" value="NZ_JTHP01000013.1"/>
</dbReference>
<feature type="domain" description="HMA" evidence="18">
    <location>
        <begin position="44"/>
        <end position="109"/>
    </location>
</feature>
<feature type="transmembrane region" description="Helical" evidence="17">
    <location>
        <begin position="456"/>
        <end position="478"/>
    </location>
</feature>
<dbReference type="InterPro" id="IPR006121">
    <property type="entry name" value="HMA_dom"/>
</dbReference>
<feature type="transmembrane region" description="Helical" evidence="17">
    <location>
        <begin position="192"/>
        <end position="212"/>
    </location>
</feature>
<dbReference type="InterPro" id="IPR023214">
    <property type="entry name" value="HAD_sf"/>
</dbReference>
<dbReference type="InterPro" id="IPR018303">
    <property type="entry name" value="ATPase_P-typ_P_site"/>
</dbReference>
<feature type="domain" description="HMA" evidence="18">
    <location>
        <begin position="115"/>
        <end position="178"/>
    </location>
</feature>
<dbReference type="PROSITE" id="PS00154">
    <property type="entry name" value="ATPASE_E1_E2"/>
    <property type="match status" value="1"/>
</dbReference>
<dbReference type="NCBIfam" id="TIGR01512">
    <property type="entry name" value="ATPase-IB2_Cd"/>
    <property type="match status" value="1"/>
</dbReference>
<dbReference type="NCBIfam" id="TIGR01525">
    <property type="entry name" value="ATPase-IB_hvy"/>
    <property type="match status" value="1"/>
</dbReference>
<dbReference type="InterPro" id="IPR001757">
    <property type="entry name" value="P_typ_ATPase"/>
</dbReference>
<comment type="caution">
    <text evidence="19">The sequence shown here is derived from an EMBL/GenBank/DDBJ whole genome shotgun (WGS) entry which is preliminary data.</text>
</comment>
<dbReference type="Gene3D" id="2.70.150.10">
    <property type="entry name" value="Calcium-transporting ATPase, cytoplasmic transduction domain A"/>
    <property type="match status" value="1"/>
</dbReference>
<dbReference type="InterPro" id="IPR023298">
    <property type="entry name" value="ATPase_P-typ_TM_dom_sf"/>
</dbReference>
<evidence type="ECO:0000313" key="19">
    <source>
        <dbReference type="EMBL" id="KJD45972.1"/>
    </source>
</evidence>
<evidence type="ECO:0000256" key="10">
    <source>
        <dbReference type="ARBA" id="ARBA00022840"/>
    </source>
</evidence>
<keyword evidence="6" id="KW-0597">Phosphoprotein</keyword>
<dbReference type="Gene3D" id="3.30.70.100">
    <property type="match status" value="2"/>
</dbReference>
<evidence type="ECO:0000259" key="18">
    <source>
        <dbReference type="PROSITE" id="PS50846"/>
    </source>
</evidence>
<dbReference type="PANTHER" id="PTHR48085">
    <property type="entry name" value="CADMIUM/ZINC-TRANSPORTING ATPASE HMA2-RELATED"/>
    <property type="match status" value="1"/>
</dbReference>
<evidence type="ECO:0000256" key="13">
    <source>
        <dbReference type="ARBA" id="ARBA00023065"/>
    </source>
</evidence>
<evidence type="ECO:0000256" key="9">
    <source>
        <dbReference type="ARBA" id="ARBA00022741"/>
    </source>
</evidence>
<dbReference type="SFLD" id="SFLDS00003">
    <property type="entry name" value="Haloacid_Dehalogenase"/>
    <property type="match status" value="1"/>
</dbReference>
<dbReference type="Pfam" id="PF00122">
    <property type="entry name" value="E1-E2_ATPase"/>
    <property type="match status" value="1"/>
</dbReference>
<name>A0A0D7X7J2_9BACL</name>
<sequence>MDDSAGDTCCQPSSVSVVKDCCTDESCTSHHESIEAVSDSQNTQGLEFRIGGMDCPSCAETIEKSIRKINGVQSVRVNYSTAKLQTKVEDTEISEQIEKQVQKLGFLIESLVSADMQVFNVEGMDCAACAVSIEKHLLKRSDVEQVSVNFSTGKMKIAHQANVNTIIREVEKAGYKAIPVSQGKPSLQPKSFFDGLLLTSLSGLTLLLGFVLSLVDIPSILPTILYAASIILGGYKPAKSAFYAVKSGSLDMNVLMSAAAIGAALIGQWLEGATVVFLFAVGNALQNKSIERTRNSIRGLMDFAPSEAWIKEEGQWVKKAAEEVSVGQIMMVKPGEKIPLDGEVLSGDSSVNQAPITGESLPVDKVPGDPVYAGTVNQNGSLEIKVTKIVKDTAIARIIHLVEEAQEQKSPTQAFVDRFAKVYTPIVFVLAVLIAIVPPLAGWGTWSDWFYKALELLVVACPCALVISTPVAIVSAIGNAARNGILIKGGAFLEIAGALQVIAFDKTGTLTEGNPQVTTILPVEAQEPEILAIALTIEEQSMHPIAKAITEYAKGENAENRVGSAFKAIPGKGAQAHIQGEEYYAGNLRLFQEIGVDVTRIRKKVEELQQQGNSIVIIGSKEKILGVIAVADTIRKATVIALQQLKTVGIEKSVMLTGDNKGTAKQVAASAGVDDYMADLMPEDKVSAIKQLQAGGKVVAMVGDGINDAPALASANLGIAMGGAGTDAAIETADIILMADNLEKLPHTVKLSRKALIIIKQNIWFSLIVKVVALAFIFPGWLTLWIAVLSDTGAALIVIMNSLRLLNTKD</sequence>
<keyword evidence="5" id="KW-0104">Cadmium</keyword>
<dbReference type="Proteomes" id="UP000032534">
    <property type="component" value="Unassembled WGS sequence"/>
</dbReference>
<dbReference type="CDD" id="cd00371">
    <property type="entry name" value="HMA"/>
    <property type="match status" value="2"/>
</dbReference>
<accession>A0A0D7X7J2</accession>
<dbReference type="SFLD" id="SFLDG00002">
    <property type="entry name" value="C1.7:_P-type_atpase_like"/>
    <property type="match status" value="1"/>
</dbReference>
<dbReference type="InterPro" id="IPR044492">
    <property type="entry name" value="P_typ_ATPase_HD_dom"/>
</dbReference>
<dbReference type="PRINTS" id="PR00941">
    <property type="entry name" value="CDATPASE"/>
</dbReference>
<evidence type="ECO:0000256" key="17">
    <source>
        <dbReference type="RuleBase" id="RU362081"/>
    </source>
</evidence>
<dbReference type="NCBIfam" id="TIGR01511">
    <property type="entry name" value="ATPase-IB1_Cu"/>
    <property type="match status" value="1"/>
</dbReference>
<keyword evidence="9 17" id="KW-0547">Nucleotide-binding</keyword>
<dbReference type="FunFam" id="2.70.150.10:FF:000002">
    <property type="entry name" value="Copper-transporting ATPase 1, putative"/>
    <property type="match status" value="1"/>
</dbReference>
<dbReference type="EMBL" id="JTHP01000013">
    <property type="protein sequence ID" value="KJD45972.1"/>
    <property type="molecule type" value="Genomic_DNA"/>
</dbReference>
<evidence type="ECO:0000256" key="16">
    <source>
        <dbReference type="ARBA" id="ARBA00049338"/>
    </source>
</evidence>
<dbReference type="InterPro" id="IPR036412">
    <property type="entry name" value="HAD-like_sf"/>
</dbReference>
<dbReference type="InterPro" id="IPR059000">
    <property type="entry name" value="ATPase_P-type_domA"/>
</dbReference>
<keyword evidence="12 17" id="KW-1133">Transmembrane helix</keyword>
<dbReference type="InterPro" id="IPR027256">
    <property type="entry name" value="P-typ_ATPase_IB"/>
</dbReference>
<evidence type="ECO:0000256" key="1">
    <source>
        <dbReference type="ARBA" id="ARBA00004651"/>
    </source>
</evidence>
<dbReference type="SUPFAM" id="SSF81653">
    <property type="entry name" value="Calcium ATPase, transduction domain A"/>
    <property type="match status" value="1"/>
</dbReference>
<keyword evidence="20" id="KW-1185">Reference proteome</keyword>
<dbReference type="PANTHER" id="PTHR48085:SF5">
    <property type="entry name" value="CADMIUM_ZINC-TRANSPORTING ATPASE HMA4-RELATED"/>
    <property type="match status" value="1"/>
</dbReference>
<dbReference type="GO" id="GO:0005886">
    <property type="term" value="C:plasma membrane"/>
    <property type="evidence" value="ECO:0007669"/>
    <property type="project" value="UniProtKB-SubCell"/>
</dbReference>
<keyword evidence="8 17" id="KW-0479">Metal-binding</keyword>
<dbReference type="InterPro" id="IPR008250">
    <property type="entry name" value="ATPase_P-typ_transduc_dom_A_sf"/>
</dbReference>
<dbReference type="Gene3D" id="3.40.1110.10">
    <property type="entry name" value="Calcium-transporting ATPase, cytoplasmic domain N"/>
    <property type="match status" value="1"/>
</dbReference>
<comment type="similarity">
    <text evidence="2 17">Belongs to the cation transport ATPase (P-type) (TC 3.A.3) family. Type IB subfamily.</text>
</comment>
<dbReference type="Pfam" id="PF00403">
    <property type="entry name" value="HMA"/>
    <property type="match status" value="2"/>
</dbReference>
<evidence type="ECO:0000256" key="5">
    <source>
        <dbReference type="ARBA" id="ARBA00022539"/>
    </source>
</evidence>
<protein>
    <recommendedName>
        <fullName evidence="15">Cd(2+)-exporting ATPase</fullName>
        <ecNumber evidence="15">7.2.2.21</ecNumber>
    </recommendedName>
</protein>
<keyword evidence="4 17" id="KW-1003">Cell membrane</keyword>
<dbReference type="PRINTS" id="PR00119">
    <property type="entry name" value="CATATPASE"/>
</dbReference>
<evidence type="ECO:0000256" key="8">
    <source>
        <dbReference type="ARBA" id="ARBA00022723"/>
    </source>
</evidence>
<evidence type="ECO:0000256" key="15">
    <source>
        <dbReference type="ARBA" id="ARBA00039103"/>
    </source>
</evidence>
<dbReference type="SFLD" id="SFLDF00027">
    <property type="entry name" value="p-type_atpase"/>
    <property type="match status" value="1"/>
</dbReference>
<dbReference type="GO" id="GO:0008551">
    <property type="term" value="F:P-type cadmium transporter activity"/>
    <property type="evidence" value="ECO:0007669"/>
    <property type="project" value="UniProtKB-EC"/>
</dbReference>
<proteinExistence type="inferred from homology"/>
<evidence type="ECO:0000256" key="2">
    <source>
        <dbReference type="ARBA" id="ARBA00006024"/>
    </source>
</evidence>
<evidence type="ECO:0000256" key="12">
    <source>
        <dbReference type="ARBA" id="ARBA00022989"/>
    </source>
</evidence>
<evidence type="ECO:0000256" key="14">
    <source>
        <dbReference type="ARBA" id="ARBA00023136"/>
    </source>
</evidence>
<dbReference type="GO" id="GO:0005524">
    <property type="term" value="F:ATP binding"/>
    <property type="evidence" value="ECO:0007669"/>
    <property type="project" value="UniProtKB-UniRule"/>
</dbReference>
<evidence type="ECO:0000256" key="7">
    <source>
        <dbReference type="ARBA" id="ARBA00022692"/>
    </source>
</evidence>
<comment type="subcellular location">
    <subcellularLocation>
        <location evidence="1">Cell membrane</location>
        <topology evidence="1">Multi-pass membrane protein</topology>
    </subcellularLocation>
</comment>
<dbReference type="PROSITE" id="PS01047">
    <property type="entry name" value="HMA_1"/>
    <property type="match status" value="2"/>
</dbReference>
<keyword evidence="11" id="KW-1278">Translocase</keyword>
<keyword evidence="7 17" id="KW-0812">Transmembrane</keyword>
<feature type="transmembrane region" description="Helical" evidence="17">
    <location>
        <begin position="422"/>
        <end position="444"/>
    </location>
</feature>
<organism evidence="19 20">
    <name type="scientific">Paenibacillus terrae</name>
    <dbReference type="NCBI Taxonomy" id="159743"/>
    <lineage>
        <taxon>Bacteria</taxon>
        <taxon>Bacillati</taxon>
        <taxon>Bacillota</taxon>
        <taxon>Bacilli</taxon>
        <taxon>Bacillales</taxon>
        <taxon>Paenibacillaceae</taxon>
        <taxon>Paenibacillus</taxon>
    </lineage>
</organism>
<evidence type="ECO:0000313" key="20">
    <source>
        <dbReference type="Proteomes" id="UP000032534"/>
    </source>
</evidence>
<dbReference type="SUPFAM" id="SSF56784">
    <property type="entry name" value="HAD-like"/>
    <property type="match status" value="1"/>
</dbReference>
<dbReference type="EC" id="7.2.2.21" evidence="15"/>
<keyword evidence="10 17" id="KW-0067">ATP-binding</keyword>
<evidence type="ECO:0000256" key="6">
    <source>
        <dbReference type="ARBA" id="ARBA00022553"/>
    </source>
</evidence>
<dbReference type="Pfam" id="PF00702">
    <property type="entry name" value="Hydrolase"/>
    <property type="match status" value="1"/>
</dbReference>
<dbReference type="SUPFAM" id="SSF81665">
    <property type="entry name" value="Calcium ATPase, transmembrane domain M"/>
    <property type="match status" value="1"/>
</dbReference>
<evidence type="ECO:0000256" key="4">
    <source>
        <dbReference type="ARBA" id="ARBA00022475"/>
    </source>
</evidence>
<keyword evidence="13" id="KW-0406">Ion transport</keyword>
<feature type="transmembrane region" description="Helical" evidence="17">
    <location>
        <begin position="258"/>
        <end position="285"/>
    </location>
</feature>
<evidence type="ECO:0000256" key="11">
    <source>
        <dbReference type="ARBA" id="ARBA00022967"/>
    </source>
</evidence>
<dbReference type="InterPro" id="IPR036163">
    <property type="entry name" value="HMA_dom_sf"/>
</dbReference>
<dbReference type="PROSITE" id="PS50846">
    <property type="entry name" value="HMA_2"/>
    <property type="match status" value="2"/>
</dbReference>
<comment type="catalytic activity">
    <reaction evidence="16">
        <text>Cd(2+)(in) + ATP + H2O = Cd(2+)(out) + ADP + phosphate + H(+)</text>
        <dbReference type="Rhea" id="RHEA:12132"/>
        <dbReference type="ChEBI" id="CHEBI:15377"/>
        <dbReference type="ChEBI" id="CHEBI:15378"/>
        <dbReference type="ChEBI" id="CHEBI:30616"/>
        <dbReference type="ChEBI" id="CHEBI:43474"/>
        <dbReference type="ChEBI" id="CHEBI:48775"/>
        <dbReference type="ChEBI" id="CHEBI:456216"/>
        <dbReference type="EC" id="7.2.2.21"/>
    </reaction>
</comment>
<dbReference type="GO" id="GO:0046872">
    <property type="term" value="F:metal ion binding"/>
    <property type="evidence" value="ECO:0007669"/>
    <property type="project" value="UniProtKB-KW"/>
</dbReference>
<dbReference type="InterPro" id="IPR017969">
    <property type="entry name" value="Heavy-metal-associated_CS"/>
</dbReference>
<keyword evidence="3" id="KW-0813">Transport</keyword>
<dbReference type="InterPro" id="IPR023299">
    <property type="entry name" value="ATPase_P-typ_cyto_dom_N"/>
</dbReference>
<dbReference type="AlphaFoldDB" id="A0A0D7X7J2"/>
<evidence type="ECO:0000256" key="3">
    <source>
        <dbReference type="ARBA" id="ARBA00022448"/>
    </source>
</evidence>